<evidence type="ECO:0000313" key="3">
    <source>
        <dbReference type="Proteomes" id="UP001165090"/>
    </source>
</evidence>
<accession>A0ABQ5RT35</accession>
<dbReference type="PANTHER" id="PTHR47759">
    <property type="entry name" value="OS04G0509100 PROTEIN"/>
    <property type="match status" value="1"/>
</dbReference>
<gene>
    <name evidence="2" type="ORF">VaNZ11_002959</name>
</gene>
<dbReference type="EMBL" id="BSDZ01000008">
    <property type="protein sequence ID" value="GLI60732.1"/>
    <property type="molecule type" value="Genomic_DNA"/>
</dbReference>
<feature type="domain" description="C2" evidence="1">
    <location>
        <begin position="166"/>
        <end position="282"/>
    </location>
</feature>
<evidence type="ECO:0000313" key="2">
    <source>
        <dbReference type="EMBL" id="GLI60732.1"/>
    </source>
</evidence>
<proteinExistence type="predicted"/>
<evidence type="ECO:0000259" key="1">
    <source>
        <dbReference type="PROSITE" id="PS50004"/>
    </source>
</evidence>
<dbReference type="SUPFAM" id="SSF49562">
    <property type="entry name" value="C2 domain (Calcium/lipid-binding domain, CaLB)"/>
    <property type="match status" value="1"/>
</dbReference>
<reference evidence="2 3" key="1">
    <citation type="journal article" date="2023" name="IScience">
        <title>Expanded male sex-determining region conserved during the evolution of homothallism in the green alga Volvox.</title>
        <authorList>
            <person name="Yamamoto K."/>
            <person name="Matsuzaki R."/>
            <person name="Mahakham W."/>
            <person name="Heman W."/>
            <person name="Sekimoto H."/>
            <person name="Kawachi M."/>
            <person name="Minakuchi Y."/>
            <person name="Toyoda A."/>
            <person name="Nozaki H."/>
        </authorList>
    </citation>
    <scope>NUCLEOTIDE SEQUENCE [LARGE SCALE GENOMIC DNA]</scope>
    <source>
        <strain evidence="2 3">NIES-4468</strain>
    </source>
</reference>
<dbReference type="InterPro" id="IPR002921">
    <property type="entry name" value="Fungal_lipase-type"/>
</dbReference>
<organism evidence="2 3">
    <name type="scientific">Volvox africanus</name>
    <dbReference type="NCBI Taxonomy" id="51714"/>
    <lineage>
        <taxon>Eukaryota</taxon>
        <taxon>Viridiplantae</taxon>
        <taxon>Chlorophyta</taxon>
        <taxon>core chlorophytes</taxon>
        <taxon>Chlorophyceae</taxon>
        <taxon>CS clade</taxon>
        <taxon>Chlamydomonadales</taxon>
        <taxon>Volvocaceae</taxon>
        <taxon>Volvox</taxon>
    </lineage>
</organism>
<dbReference type="Gene3D" id="3.40.50.1820">
    <property type="entry name" value="alpha/beta hydrolase"/>
    <property type="match status" value="1"/>
</dbReference>
<dbReference type="Pfam" id="PF00168">
    <property type="entry name" value="C2"/>
    <property type="match status" value="1"/>
</dbReference>
<dbReference type="InterPro" id="IPR035892">
    <property type="entry name" value="C2_domain_sf"/>
</dbReference>
<dbReference type="CDD" id="cd00519">
    <property type="entry name" value="Lipase_3"/>
    <property type="match status" value="1"/>
</dbReference>
<comment type="caution">
    <text evidence="2">The sequence shown here is derived from an EMBL/GenBank/DDBJ whole genome shotgun (WGS) entry which is preliminary data.</text>
</comment>
<dbReference type="InterPro" id="IPR029058">
    <property type="entry name" value="AB_hydrolase_fold"/>
</dbReference>
<dbReference type="CDD" id="cd00030">
    <property type="entry name" value="C2"/>
    <property type="match status" value="1"/>
</dbReference>
<dbReference type="SUPFAM" id="SSF53474">
    <property type="entry name" value="alpha/beta-Hydrolases"/>
    <property type="match status" value="1"/>
</dbReference>
<dbReference type="PROSITE" id="PS50004">
    <property type="entry name" value="C2"/>
    <property type="match status" value="1"/>
</dbReference>
<dbReference type="SMART" id="SM00239">
    <property type="entry name" value="C2"/>
    <property type="match status" value="1"/>
</dbReference>
<sequence>MSALSQLSMIAVGAAGGPITMGLAAAGFAAAGFFAGFWSASTRQQGLGKAARFAHPREVVEETEPGEASQSSRTGINESPELLLEFLSDSPVVPAQVPTILMTDAKRGEGRSRYQRSAGIYREEKDLLPPGEFDIDKADYLLDLAQHAYKNPPPGQGYTTPGLEGPPAVTFFDKSILTAIYDGVLEVKVERATGLRPLRGKGDVSAYAEVTRGSSSFRTKAVRNTASPVWNATFTFFVGNTNWDSHVIKVFDNNNGNTELGTAGLGMGDLMAHPGRETKLWLPLTGFHGEAGTIYMTCRYTSFQETDPDDIPELKPITEKVASGNFSDMKPIGGLKPAAFVECKFTDTQVWLHSDVAQRKLVFSFRGTEDIRCIKDIWTDVSFVPCKFVPVIEDVPAGDPQISVHSGFMRAYRSVHMQLGALVRAITSSEPWDVEVTGHSLGGALANLAAYELAVYRTSAGHVKSVKLYTYGCPRVGNDRFAQGFNKVLRDAWRITNRLDLVPSLPPSGIFIKYTHAGNPVRLRPDGCFYKGVENLKKDIERDINWFGSIISTKGFKQHYGQFYKDMLTNAKNLLGTKASTSASTTEIPAKAADQAAKTIGSIL</sequence>
<dbReference type="Gene3D" id="2.60.40.150">
    <property type="entry name" value="C2 domain"/>
    <property type="match status" value="1"/>
</dbReference>
<dbReference type="PANTHER" id="PTHR47759:SF2">
    <property type="entry name" value="TRIGLYCERIDE LIPASE"/>
    <property type="match status" value="1"/>
</dbReference>
<name>A0ABQ5RT35_9CHLO</name>
<keyword evidence="3" id="KW-1185">Reference proteome</keyword>
<dbReference type="Pfam" id="PF01764">
    <property type="entry name" value="Lipase_3"/>
    <property type="match status" value="1"/>
</dbReference>
<protein>
    <recommendedName>
        <fullName evidence="1">C2 domain-containing protein</fullName>
    </recommendedName>
</protein>
<dbReference type="InterPro" id="IPR000008">
    <property type="entry name" value="C2_dom"/>
</dbReference>
<dbReference type="Proteomes" id="UP001165090">
    <property type="component" value="Unassembled WGS sequence"/>
</dbReference>